<dbReference type="EMBL" id="JXQQ01000010">
    <property type="protein sequence ID" value="KIQ35371.1"/>
    <property type="molecule type" value="Genomic_DNA"/>
</dbReference>
<name>A0A0D0MS90_VARPD</name>
<dbReference type="AlphaFoldDB" id="A0A0D0MS90"/>
<dbReference type="Proteomes" id="UP000032067">
    <property type="component" value="Unassembled WGS sequence"/>
</dbReference>
<accession>A0A0D0MS90</accession>
<comment type="caution">
    <text evidence="1">The sequence shown here is derived from an EMBL/GenBank/DDBJ whole genome shotgun (WGS) entry which is preliminary data.</text>
</comment>
<proteinExistence type="predicted"/>
<organism evidence="1 2">
    <name type="scientific">Variovorax paradoxus</name>
    <dbReference type="NCBI Taxonomy" id="34073"/>
    <lineage>
        <taxon>Bacteria</taxon>
        <taxon>Pseudomonadati</taxon>
        <taxon>Pseudomonadota</taxon>
        <taxon>Betaproteobacteria</taxon>
        <taxon>Burkholderiales</taxon>
        <taxon>Comamonadaceae</taxon>
        <taxon>Variovorax</taxon>
    </lineage>
</organism>
<reference evidence="1 2" key="1">
    <citation type="submission" date="2014-12" db="EMBL/GenBank/DDBJ databases">
        <title>16Stimator: statistical estimation of ribosomal gene copy numbers from draft genome assemblies.</title>
        <authorList>
            <person name="Perisin M.A."/>
            <person name="Vetter M."/>
            <person name="Gilbert J.A."/>
            <person name="Bergelson J."/>
        </authorList>
    </citation>
    <scope>NUCLEOTIDE SEQUENCE [LARGE SCALE GENOMIC DNA]</scope>
    <source>
        <strain evidence="1 2">MEDvA23</strain>
    </source>
</reference>
<gene>
    <name evidence="1" type="ORF">RT97_05750</name>
</gene>
<dbReference type="RefSeq" id="WP_042577791.1">
    <property type="nucleotide sequence ID" value="NZ_JXQQ01000010.1"/>
</dbReference>
<evidence type="ECO:0000313" key="1">
    <source>
        <dbReference type="EMBL" id="KIQ35371.1"/>
    </source>
</evidence>
<evidence type="ECO:0000313" key="2">
    <source>
        <dbReference type="Proteomes" id="UP000032067"/>
    </source>
</evidence>
<protein>
    <submittedName>
        <fullName evidence="1">Uncharacterized protein</fullName>
    </submittedName>
</protein>
<sequence>MDRYPDIAELESFFQTVSISESGGAADEWHYDLLRFEFYSGGERLICRFAPADGTIAFNFSTGG</sequence>